<reference evidence="5 6" key="1">
    <citation type="submission" date="2016-08" db="EMBL/GenBank/DDBJ databases">
        <title>Genome-based comparison of Moorella thermoacetic strains.</title>
        <authorList>
            <person name="Poehlein A."/>
            <person name="Bengelsdorf F.R."/>
            <person name="Esser C."/>
            <person name="Duerre P."/>
            <person name="Daniel R."/>
        </authorList>
    </citation>
    <scope>NUCLEOTIDE SEQUENCE [LARGE SCALE GENOMIC DNA]</scope>
    <source>
        <strain evidence="5 6">DSM 11768</strain>
    </source>
</reference>
<dbReference type="InterPro" id="IPR036188">
    <property type="entry name" value="FAD/NAD-bd_sf"/>
</dbReference>
<dbReference type="InterPro" id="IPR009158">
    <property type="entry name" value="G3P_DH_GlpB_su"/>
</dbReference>
<protein>
    <submittedName>
        <fullName evidence="5">Anaerobic glycerol-3-phosphate dehydrogenase subunit B</fullName>
        <ecNumber evidence="5">1.1.5.3</ecNumber>
    </submittedName>
</protein>
<gene>
    <name evidence="5" type="primary">glpB</name>
    <name evidence="5" type="ORF">MOOR_22250</name>
</gene>
<dbReference type="Proteomes" id="UP000182743">
    <property type="component" value="Unassembled WGS sequence"/>
</dbReference>
<keyword evidence="3 5" id="KW-0560">Oxidoreductase</keyword>
<dbReference type="EC" id="1.1.5.3" evidence="5"/>
<evidence type="ECO:0000313" key="5">
    <source>
        <dbReference type="EMBL" id="OIQ08150.1"/>
    </source>
</evidence>
<sequence>MLQDPVYERVFDVLVVGAGLSGLFAASILSKKGLRVAVVAQGIGAVASSTGFVDVLKQTPEGKPADDLRDAFAVLHTRFPDHPYAKTGWEKLITAEDYFLELTEGNGLKYRRPSLTANVHAVTAFGLLKSTHLVPEAAALASVLRHKKVTILSLAGYNDFNAALIQGNLAGLLPSTKIYRAQAHLPGEKSLKSSFGWKSLTIARRFDDEDERERLIKALKEAMRGRETAQVILLPAVLGLDDHPAVWRAVRESLGVEVFEVPTLPPSVAGLRLFNSLKKTLDILRVHLNLNCRAIRSGIFGDRVDYVDVAGEGRVIRYRARYFILASGGIVGGGLVERDARIFEPLFGSPLTGAGRASYRDFHFDTGVAVDQDLCIPGFTNVLACGRVLGSYNPYSEGCGNGVALATALKASETVKGEAVG</sequence>
<dbReference type="SUPFAM" id="SSF51905">
    <property type="entry name" value="FAD/NAD(P)-binding domain"/>
    <property type="match status" value="1"/>
</dbReference>
<comment type="caution">
    <text evidence="5">The sequence shown here is derived from an EMBL/GenBank/DDBJ whole genome shotgun (WGS) entry which is preliminary data.</text>
</comment>
<dbReference type="InterPro" id="IPR003953">
    <property type="entry name" value="FAD-dep_OxRdtase_2_FAD-bd"/>
</dbReference>
<proteinExistence type="predicted"/>
<evidence type="ECO:0000256" key="2">
    <source>
        <dbReference type="ARBA" id="ARBA00022643"/>
    </source>
</evidence>
<dbReference type="EMBL" id="MIHH01000015">
    <property type="protein sequence ID" value="OIQ08150.1"/>
    <property type="molecule type" value="Genomic_DNA"/>
</dbReference>
<evidence type="ECO:0000259" key="4">
    <source>
        <dbReference type="Pfam" id="PF00890"/>
    </source>
</evidence>
<dbReference type="NCBIfam" id="TIGR03378">
    <property type="entry name" value="glycerol3P_GlpB"/>
    <property type="match status" value="1"/>
</dbReference>
<dbReference type="RefSeq" id="WP_071521315.1">
    <property type="nucleotide sequence ID" value="NZ_MIHH01000015.1"/>
</dbReference>
<keyword evidence="2" id="KW-0288">FMN</keyword>
<keyword evidence="1" id="KW-0285">Flavoprotein</keyword>
<dbReference type="Pfam" id="PF00890">
    <property type="entry name" value="FAD_binding_2"/>
    <property type="match status" value="1"/>
</dbReference>
<accession>A0A1J5JF42</accession>
<dbReference type="GO" id="GO:0009331">
    <property type="term" value="C:glycerol-3-phosphate dehydrogenase (FAD) complex"/>
    <property type="evidence" value="ECO:0007669"/>
    <property type="project" value="InterPro"/>
</dbReference>
<evidence type="ECO:0000256" key="1">
    <source>
        <dbReference type="ARBA" id="ARBA00022630"/>
    </source>
</evidence>
<feature type="domain" description="FAD-dependent oxidoreductase 2 FAD-binding" evidence="4">
    <location>
        <begin position="12"/>
        <end position="403"/>
    </location>
</feature>
<organism evidence="5 6">
    <name type="scientific">Neomoorella thermoacetica</name>
    <name type="common">Clostridium thermoaceticum</name>
    <dbReference type="NCBI Taxonomy" id="1525"/>
    <lineage>
        <taxon>Bacteria</taxon>
        <taxon>Bacillati</taxon>
        <taxon>Bacillota</taxon>
        <taxon>Clostridia</taxon>
        <taxon>Neomoorellales</taxon>
        <taxon>Neomoorellaceae</taxon>
        <taxon>Neomoorella</taxon>
    </lineage>
</organism>
<dbReference type="PIRSF" id="PIRSF000141">
    <property type="entry name" value="Anaerobic_G3P_dh"/>
    <property type="match status" value="1"/>
</dbReference>
<evidence type="ECO:0000256" key="3">
    <source>
        <dbReference type="ARBA" id="ARBA00023002"/>
    </source>
</evidence>
<evidence type="ECO:0000313" key="6">
    <source>
        <dbReference type="Proteomes" id="UP000182743"/>
    </source>
</evidence>
<dbReference type="AlphaFoldDB" id="A0A1J5JF42"/>
<dbReference type="GO" id="GO:0004368">
    <property type="term" value="F:glycerol-3-phosphate dehydrogenase (quinone) activity"/>
    <property type="evidence" value="ECO:0007669"/>
    <property type="project" value="UniProtKB-EC"/>
</dbReference>
<name>A0A1J5JF42_NEOTH</name>
<dbReference type="Gene3D" id="3.50.50.60">
    <property type="entry name" value="FAD/NAD(P)-binding domain"/>
    <property type="match status" value="1"/>
</dbReference>